<gene>
    <name evidence="4" type="ORF">DIC66_11595</name>
</gene>
<dbReference type="InterPro" id="IPR003719">
    <property type="entry name" value="Phenazine_PhzF-like"/>
</dbReference>
<dbReference type="PANTHER" id="PTHR13774:SF39">
    <property type="entry name" value="BIOSYNTHESIS PROTEIN, PUTATIVE-RELATED"/>
    <property type="match status" value="1"/>
</dbReference>
<dbReference type="EMBL" id="QFZK01000006">
    <property type="protein sequence ID" value="RFO96793.1"/>
    <property type="molecule type" value="Genomic_DNA"/>
</dbReference>
<evidence type="ECO:0000313" key="4">
    <source>
        <dbReference type="EMBL" id="RFO96793.1"/>
    </source>
</evidence>
<protein>
    <submittedName>
        <fullName evidence="4">PhzF family phenazine biosynthesis protein</fullName>
    </submittedName>
</protein>
<dbReference type="NCBIfam" id="TIGR00654">
    <property type="entry name" value="PhzF_family"/>
    <property type="match status" value="1"/>
</dbReference>
<evidence type="ECO:0000256" key="1">
    <source>
        <dbReference type="ARBA" id="ARBA00008270"/>
    </source>
</evidence>
<dbReference type="SUPFAM" id="SSF54506">
    <property type="entry name" value="Diaminopimelate epimerase-like"/>
    <property type="match status" value="1"/>
</dbReference>
<dbReference type="AlphaFoldDB" id="A0A3E1RC10"/>
<dbReference type="PIRSF" id="PIRSF016184">
    <property type="entry name" value="PhzC_PhzF"/>
    <property type="match status" value="1"/>
</dbReference>
<proteinExistence type="inferred from homology"/>
<evidence type="ECO:0000256" key="2">
    <source>
        <dbReference type="ARBA" id="ARBA00023235"/>
    </source>
</evidence>
<comment type="similarity">
    <text evidence="1">Belongs to the PhzF family.</text>
</comment>
<organism evidence="4 5">
    <name type="scientific">Rhodoferax lacus</name>
    <dbReference type="NCBI Taxonomy" id="2184758"/>
    <lineage>
        <taxon>Bacteria</taxon>
        <taxon>Pseudomonadati</taxon>
        <taxon>Pseudomonadota</taxon>
        <taxon>Betaproteobacteria</taxon>
        <taxon>Burkholderiales</taxon>
        <taxon>Comamonadaceae</taxon>
        <taxon>Rhodoferax</taxon>
    </lineage>
</organism>
<evidence type="ECO:0000256" key="3">
    <source>
        <dbReference type="PIRSR" id="PIRSR016184-1"/>
    </source>
</evidence>
<feature type="active site" evidence="3">
    <location>
        <position position="44"/>
    </location>
</feature>
<evidence type="ECO:0000313" key="5">
    <source>
        <dbReference type="Proteomes" id="UP000260665"/>
    </source>
</evidence>
<dbReference type="Proteomes" id="UP000260665">
    <property type="component" value="Unassembled WGS sequence"/>
</dbReference>
<comment type="caution">
    <text evidence="4">The sequence shown here is derived from an EMBL/GenBank/DDBJ whole genome shotgun (WGS) entry which is preliminary data.</text>
</comment>
<sequence length="275" mass="29457">MNVLRIAAFSDDEVGGNPAGVVIADELPSSAEMMRIASEVGYSETVFATRQGAGWRVRYFSPTTEVAFCGHATIALGAALTLGFGSGVFPLVLNQGDISVEGRRQGNVMAVALQSPPTRSRTVAPILVSKALALFGFRPEDIHPDIPPAVIHAGADHLVLMLNSREALSSMNYDFETGRALMLREGWVTVLLGYAETPQLFHTRNAFAYGGVYEDPATGAATAALAGYLRDIQWPHKDSIEVVQGHDMGVRCLLRAEFGSEIGSSIRVCGTARMM</sequence>
<keyword evidence="5" id="KW-1185">Reference proteome</keyword>
<accession>A0A3E1RC10</accession>
<keyword evidence="2" id="KW-0413">Isomerase</keyword>
<reference evidence="4 5" key="1">
    <citation type="submission" date="2018-05" db="EMBL/GenBank/DDBJ databases">
        <title>Rhodoferax soyangensis sp.nov., isolated from an oligotrophic freshwater lake.</title>
        <authorList>
            <person name="Park M."/>
        </authorList>
    </citation>
    <scope>NUCLEOTIDE SEQUENCE [LARGE SCALE GENOMIC DNA]</scope>
    <source>
        <strain evidence="4 5">IMCC26218</strain>
    </source>
</reference>
<dbReference type="RefSeq" id="WP_117177324.1">
    <property type="nucleotide sequence ID" value="NZ_QFZK01000006.1"/>
</dbReference>
<dbReference type="Gene3D" id="3.10.310.10">
    <property type="entry name" value="Diaminopimelate Epimerase, Chain A, domain 1"/>
    <property type="match status" value="2"/>
</dbReference>
<dbReference type="OrthoDB" id="9788221at2"/>
<dbReference type="Pfam" id="PF02567">
    <property type="entry name" value="PhzC-PhzF"/>
    <property type="match status" value="1"/>
</dbReference>
<dbReference type="GO" id="GO:0005737">
    <property type="term" value="C:cytoplasm"/>
    <property type="evidence" value="ECO:0007669"/>
    <property type="project" value="TreeGrafter"/>
</dbReference>
<name>A0A3E1RC10_9BURK</name>
<dbReference type="PANTHER" id="PTHR13774">
    <property type="entry name" value="PHENAZINE BIOSYNTHESIS PROTEIN"/>
    <property type="match status" value="1"/>
</dbReference>
<dbReference type="GO" id="GO:0016853">
    <property type="term" value="F:isomerase activity"/>
    <property type="evidence" value="ECO:0007669"/>
    <property type="project" value="UniProtKB-KW"/>
</dbReference>